<dbReference type="InterPro" id="IPR045163">
    <property type="entry name" value="Focadhesin/RST1"/>
</dbReference>
<keyword evidence="2" id="KW-1185">Reference proteome</keyword>
<evidence type="ECO:0000313" key="2">
    <source>
        <dbReference type="Proteomes" id="UP000315295"/>
    </source>
</evidence>
<protein>
    <submittedName>
        <fullName evidence="1">Uncharacterized protein</fullName>
    </submittedName>
</protein>
<accession>A0A540NS05</accession>
<proteinExistence type="predicted"/>
<dbReference type="Proteomes" id="UP000315295">
    <property type="component" value="Unassembled WGS sequence"/>
</dbReference>
<reference evidence="1 2" key="1">
    <citation type="journal article" date="2019" name="G3 (Bethesda)">
        <title>Sequencing of a Wild Apple (Malus baccata) Genome Unravels the Differences Between Cultivated and Wild Apple Species Regarding Disease Resistance and Cold Tolerance.</title>
        <authorList>
            <person name="Chen X."/>
        </authorList>
    </citation>
    <scope>NUCLEOTIDE SEQUENCE [LARGE SCALE GENOMIC DNA]</scope>
    <source>
        <strain evidence="2">cv. Shandingzi</strain>
        <tissue evidence="1">Leaves</tissue>
    </source>
</reference>
<organism evidence="1 2">
    <name type="scientific">Malus baccata</name>
    <name type="common">Siberian crab apple</name>
    <name type="synonym">Pyrus baccata</name>
    <dbReference type="NCBI Taxonomy" id="106549"/>
    <lineage>
        <taxon>Eukaryota</taxon>
        <taxon>Viridiplantae</taxon>
        <taxon>Streptophyta</taxon>
        <taxon>Embryophyta</taxon>
        <taxon>Tracheophyta</taxon>
        <taxon>Spermatophyta</taxon>
        <taxon>Magnoliopsida</taxon>
        <taxon>eudicotyledons</taxon>
        <taxon>Gunneridae</taxon>
        <taxon>Pentapetalae</taxon>
        <taxon>rosids</taxon>
        <taxon>fabids</taxon>
        <taxon>Rosales</taxon>
        <taxon>Rosaceae</taxon>
        <taxon>Amygdaloideae</taxon>
        <taxon>Maleae</taxon>
        <taxon>Malus</taxon>
    </lineage>
</organism>
<sequence>MEVETQAQSLPAAFYNPSFFYSHNDLGSRDFRSSEMPQVDPKCTASEVLAPLVDNGAKASETDAPGGEWSELIVAVKVAELFPTDLSLEKGSLRDECVKFSLVHANKFDPLLSFLDELSDLSRFRTLELKLQSCLLDHLVDLIKVFSGSRLEKVMMSVATSLRLLHINHMTPMKQAYYEFHAGRVSIGV</sequence>
<gene>
    <name evidence="1" type="ORF">C1H46_000448</name>
</gene>
<dbReference type="PANTHER" id="PTHR16212:SF4">
    <property type="entry name" value="FOCADHESIN"/>
    <property type="match status" value="1"/>
</dbReference>
<dbReference type="GO" id="GO:0060147">
    <property type="term" value="P:regulation of post-transcriptional gene silencing"/>
    <property type="evidence" value="ECO:0007669"/>
    <property type="project" value="InterPro"/>
</dbReference>
<name>A0A540NS05_MALBA</name>
<dbReference type="STRING" id="106549.A0A540NS05"/>
<dbReference type="EMBL" id="VIEB01000008">
    <property type="protein sequence ID" value="TQE13817.1"/>
    <property type="molecule type" value="Genomic_DNA"/>
</dbReference>
<dbReference type="PANTHER" id="PTHR16212">
    <property type="entry name" value="FOCADHESIN FAMILY MEMBER"/>
    <property type="match status" value="1"/>
</dbReference>
<evidence type="ECO:0000313" key="1">
    <source>
        <dbReference type="EMBL" id="TQE13817.1"/>
    </source>
</evidence>
<comment type="caution">
    <text evidence="1">The sequence shown here is derived from an EMBL/GenBank/DDBJ whole genome shotgun (WGS) entry which is preliminary data.</text>
</comment>
<dbReference type="AlphaFoldDB" id="A0A540NS05"/>